<evidence type="ECO:0000256" key="9">
    <source>
        <dbReference type="PIRSR" id="PIRSR611612-51"/>
    </source>
</evidence>
<dbReference type="NCBIfam" id="NF009671">
    <property type="entry name" value="PRK13192.1"/>
    <property type="match status" value="1"/>
</dbReference>
<keyword evidence="3 9" id="KW-0533">Nickel</keyword>
<dbReference type="Pfam" id="PF18473">
    <property type="entry name" value="Urease_linker"/>
    <property type="match status" value="1"/>
</dbReference>
<dbReference type="Pfam" id="PF00699">
    <property type="entry name" value="Urease_beta"/>
    <property type="match status" value="1"/>
</dbReference>
<evidence type="ECO:0000256" key="10">
    <source>
        <dbReference type="PIRSR" id="PIRSR611612-52"/>
    </source>
</evidence>
<dbReference type="InterPro" id="IPR002019">
    <property type="entry name" value="Urease_beta-like"/>
</dbReference>
<dbReference type="Pfam" id="PF00547">
    <property type="entry name" value="Urease_gamma"/>
    <property type="match status" value="1"/>
</dbReference>
<proteinExistence type="inferred from homology"/>
<dbReference type="GO" id="GO:0009039">
    <property type="term" value="F:urease activity"/>
    <property type="evidence" value="ECO:0007669"/>
    <property type="project" value="UniProtKB-EC"/>
</dbReference>
<dbReference type="SUPFAM" id="SSF51278">
    <property type="entry name" value="Urease, beta-subunit"/>
    <property type="match status" value="1"/>
</dbReference>
<dbReference type="OrthoDB" id="1708534at2759"/>
<protein>
    <recommendedName>
        <fullName evidence="2">urease</fullName>
        <ecNumber evidence="2">3.5.1.5</ecNumber>
    </recommendedName>
</protein>
<dbReference type="GO" id="GO:0043419">
    <property type="term" value="P:urea catabolic process"/>
    <property type="evidence" value="ECO:0007669"/>
    <property type="project" value="UniProtKB-UniPathway"/>
</dbReference>
<dbReference type="InterPro" id="IPR040881">
    <property type="entry name" value="Urease_linker"/>
</dbReference>
<dbReference type="AlphaFoldDB" id="A0A6P5XEF1"/>
<dbReference type="CDD" id="cd00375">
    <property type="entry name" value="Urease_alpha"/>
    <property type="match status" value="1"/>
</dbReference>
<feature type="domain" description="Urease" evidence="12">
    <location>
        <begin position="481"/>
        <end position="919"/>
    </location>
</feature>
<dbReference type="Gene3D" id="2.30.40.10">
    <property type="entry name" value="Urease, subunit C, domain 1"/>
    <property type="match status" value="1"/>
</dbReference>
<keyword evidence="4 9" id="KW-0479">Metal-binding</keyword>
<evidence type="ECO:0000256" key="2">
    <source>
        <dbReference type="ARBA" id="ARBA00012934"/>
    </source>
</evidence>
<dbReference type="SUPFAM" id="SSF51556">
    <property type="entry name" value="Metallo-dependent hydrolases"/>
    <property type="match status" value="1"/>
</dbReference>
<gene>
    <name evidence="14" type="primary">LOC111282747</name>
</gene>
<feature type="active site" description="Proton donor" evidence="10 11">
    <location>
        <position position="672"/>
    </location>
</feature>
<feature type="binding site" evidence="11">
    <location>
        <position position="571"/>
    </location>
    <ligand>
        <name>substrate</name>
    </ligand>
</feature>
<feature type="binding site" evidence="9">
    <location>
        <position position="486"/>
    </location>
    <ligand>
        <name>Ni(2+)</name>
        <dbReference type="ChEBI" id="CHEBI:49786"/>
        <label>1</label>
    </ligand>
</feature>
<feature type="binding site" description="via carbamate group" evidence="9">
    <location>
        <position position="569"/>
    </location>
    <ligand>
        <name>Ni(2+)</name>
        <dbReference type="ChEBI" id="CHEBI:49786"/>
        <label>1</label>
    </ligand>
</feature>
<dbReference type="FunFam" id="3.30.280.10:FF:000001">
    <property type="entry name" value="Urease subunit alpha"/>
    <property type="match status" value="1"/>
</dbReference>
<dbReference type="PRINTS" id="PR01752">
    <property type="entry name" value="UREASE"/>
</dbReference>
<dbReference type="GeneID" id="111282747"/>
<dbReference type="HAMAP" id="MF_01953">
    <property type="entry name" value="Urease_alpha"/>
    <property type="match status" value="1"/>
</dbReference>
<feature type="binding site" evidence="9">
    <location>
        <position position="712"/>
    </location>
    <ligand>
        <name>Ni(2+)</name>
        <dbReference type="ChEBI" id="CHEBI:49786"/>
        <label>1</label>
    </ligand>
</feature>
<evidence type="ECO:0000256" key="11">
    <source>
        <dbReference type="PROSITE-ProRule" id="PRU00700"/>
    </source>
</evidence>
<dbReference type="NCBIfam" id="NF009682">
    <property type="entry name" value="PRK13203.1"/>
    <property type="match status" value="1"/>
</dbReference>
<dbReference type="InterPro" id="IPR002026">
    <property type="entry name" value="Urease_gamma/gamma-beta_su"/>
</dbReference>
<dbReference type="InterPro" id="IPR036461">
    <property type="entry name" value="Urease_betasu_sf"/>
</dbReference>
<dbReference type="InterPro" id="IPR011059">
    <property type="entry name" value="Metal-dep_hydrolase_composite"/>
</dbReference>
<dbReference type="Pfam" id="PF00449">
    <property type="entry name" value="Urease_alpha"/>
    <property type="match status" value="1"/>
</dbReference>
<comment type="PTM">
    <text evidence="8">Carbamylation allows a single lysine to coordinate two nickel ions.</text>
</comment>
<dbReference type="NCBIfam" id="TIGR00192">
    <property type="entry name" value="urease_beta"/>
    <property type="match status" value="1"/>
</dbReference>
<comment type="pathway">
    <text evidence="1">Nitrogen metabolism; urea degradation; CO(2) and NH(3) from urea (urease route): step 1/1.</text>
</comment>
<evidence type="ECO:0000313" key="13">
    <source>
        <dbReference type="Proteomes" id="UP000515121"/>
    </source>
</evidence>
<dbReference type="InterPro" id="IPR032466">
    <property type="entry name" value="Metal_Hydrolase"/>
</dbReference>
<dbReference type="EC" id="3.5.1.5" evidence="2"/>
<dbReference type="PROSITE" id="PS01120">
    <property type="entry name" value="UREASE_1"/>
    <property type="match status" value="1"/>
</dbReference>
<comment type="catalytic activity">
    <reaction evidence="7">
        <text>urea + 2 H2O + H(+) = hydrogencarbonate + 2 NH4(+)</text>
        <dbReference type="Rhea" id="RHEA:20557"/>
        <dbReference type="ChEBI" id="CHEBI:15377"/>
        <dbReference type="ChEBI" id="CHEBI:15378"/>
        <dbReference type="ChEBI" id="CHEBI:16199"/>
        <dbReference type="ChEBI" id="CHEBI:17544"/>
        <dbReference type="ChEBI" id="CHEBI:28938"/>
        <dbReference type="EC" id="3.5.1.5"/>
    </reaction>
    <physiologicalReaction direction="left-to-right" evidence="7">
        <dbReference type="Rhea" id="RHEA:20558"/>
    </physiologicalReaction>
</comment>
<dbReference type="Proteomes" id="UP000515121">
    <property type="component" value="Unplaced"/>
</dbReference>
<dbReference type="NCBIfam" id="TIGR00193">
    <property type="entry name" value="urease_gam"/>
    <property type="match status" value="1"/>
</dbReference>
<reference evidence="14" key="1">
    <citation type="submission" date="2025-08" db="UniProtKB">
        <authorList>
            <consortium name="RefSeq"/>
        </authorList>
    </citation>
    <scope>IDENTIFICATION</scope>
    <source>
        <tissue evidence="14">Fruit stalk</tissue>
    </source>
</reference>
<accession>A0A6P5XEF1</accession>
<keyword evidence="5 11" id="KW-0378">Hydrolase</keyword>
<evidence type="ECO:0000313" key="14">
    <source>
        <dbReference type="RefSeq" id="XP_022726720.1"/>
    </source>
</evidence>
<feature type="binding site" evidence="9">
    <location>
        <position position="598"/>
    </location>
    <ligand>
        <name>Ni(2+)</name>
        <dbReference type="ChEBI" id="CHEBI:49786"/>
        <label>2</label>
    </ligand>
</feature>
<dbReference type="InterPro" id="IPR017951">
    <property type="entry name" value="Urease_asu_c"/>
</dbReference>
<evidence type="ECO:0000256" key="5">
    <source>
        <dbReference type="ARBA" id="ARBA00022801"/>
    </source>
</evidence>
<dbReference type="SUPFAM" id="SSF51338">
    <property type="entry name" value="Composite domain of metallo-dependent hydrolases"/>
    <property type="match status" value="2"/>
</dbReference>
<dbReference type="PANTHER" id="PTHR43440:SF1">
    <property type="entry name" value="UREASE"/>
    <property type="match status" value="1"/>
</dbReference>
<organism evidence="13 14">
    <name type="scientific">Durio zibethinus</name>
    <name type="common">Durian</name>
    <dbReference type="NCBI Taxonomy" id="66656"/>
    <lineage>
        <taxon>Eukaryota</taxon>
        <taxon>Viridiplantae</taxon>
        <taxon>Streptophyta</taxon>
        <taxon>Embryophyta</taxon>
        <taxon>Tracheophyta</taxon>
        <taxon>Spermatophyta</taxon>
        <taxon>Magnoliopsida</taxon>
        <taxon>eudicotyledons</taxon>
        <taxon>Gunneridae</taxon>
        <taxon>Pentapetalae</taxon>
        <taxon>rosids</taxon>
        <taxon>malvids</taxon>
        <taxon>Malvales</taxon>
        <taxon>Malvaceae</taxon>
        <taxon>Helicteroideae</taxon>
        <taxon>Durio</taxon>
    </lineage>
</organism>
<dbReference type="PROSITE" id="PS00145">
    <property type="entry name" value="UREASE_2"/>
    <property type="match status" value="1"/>
</dbReference>
<evidence type="ECO:0000259" key="12">
    <source>
        <dbReference type="PROSITE" id="PS51368"/>
    </source>
</evidence>
<dbReference type="SUPFAM" id="SSF54111">
    <property type="entry name" value="Urease, gamma-subunit"/>
    <property type="match status" value="1"/>
</dbReference>
<evidence type="ECO:0000256" key="6">
    <source>
        <dbReference type="ARBA" id="ARBA00046803"/>
    </source>
</evidence>
<dbReference type="GO" id="GO:0016151">
    <property type="term" value="F:nickel cation binding"/>
    <property type="evidence" value="ECO:0007669"/>
    <property type="project" value="InterPro"/>
</dbReference>
<comment type="subunit">
    <text evidence="6">Homohexamer. Other oligomeric forms may exist depending on pH and presence of salts.</text>
</comment>
<dbReference type="PANTHER" id="PTHR43440">
    <property type="entry name" value="UREASE"/>
    <property type="match status" value="1"/>
</dbReference>
<dbReference type="InterPro" id="IPR005848">
    <property type="entry name" value="Urease_asu"/>
</dbReference>
<dbReference type="NCBIfam" id="NF009686">
    <property type="entry name" value="PRK13207.1"/>
    <property type="match status" value="1"/>
</dbReference>
<dbReference type="InterPro" id="IPR050112">
    <property type="entry name" value="Urease_alpha_subunit"/>
</dbReference>
<dbReference type="Gene3D" id="3.20.20.140">
    <property type="entry name" value="Metal-dependent hydrolases"/>
    <property type="match status" value="1"/>
</dbReference>
<feature type="binding site" evidence="9">
    <location>
        <position position="488"/>
    </location>
    <ligand>
        <name>Ni(2+)</name>
        <dbReference type="ChEBI" id="CHEBI:49786"/>
        <label>1</label>
    </ligand>
</feature>
<dbReference type="FunFam" id="2.10.150.10:FF:000002">
    <property type="entry name" value="Urease"/>
    <property type="match status" value="1"/>
</dbReference>
<dbReference type="InterPro" id="IPR011612">
    <property type="entry name" value="Urease_alpha_N_dom"/>
</dbReference>
<dbReference type="InterPro" id="IPR017950">
    <property type="entry name" value="Urease_AS"/>
</dbReference>
<evidence type="ECO:0000256" key="1">
    <source>
        <dbReference type="ARBA" id="ARBA00004897"/>
    </source>
</evidence>
<evidence type="ECO:0000256" key="7">
    <source>
        <dbReference type="ARBA" id="ARBA00051420"/>
    </source>
</evidence>
<dbReference type="PROSITE" id="PS51368">
    <property type="entry name" value="UREASE_3"/>
    <property type="match status" value="1"/>
</dbReference>
<dbReference type="Gene3D" id="2.10.150.10">
    <property type="entry name" value="Urease, beta subunit"/>
    <property type="match status" value="1"/>
</dbReference>
<evidence type="ECO:0000256" key="4">
    <source>
        <dbReference type="ARBA" id="ARBA00022723"/>
    </source>
</evidence>
<dbReference type="RefSeq" id="XP_022726720.1">
    <property type="nucleotide sequence ID" value="XM_022870985.1"/>
</dbReference>
<dbReference type="HAMAP" id="MF_01954">
    <property type="entry name" value="Urease_beta"/>
    <property type="match status" value="1"/>
</dbReference>
<keyword evidence="13" id="KW-1185">Reference proteome</keyword>
<comment type="cofactor">
    <cofactor evidence="9">
        <name>Ni cation</name>
        <dbReference type="ChEBI" id="CHEBI:25516"/>
    </cofactor>
    <text evidence="9">Binds 2 nickel ions per subunit.</text>
</comment>
<dbReference type="GO" id="GO:0035550">
    <property type="term" value="C:urease complex"/>
    <property type="evidence" value="ECO:0007669"/>
    <property type="project" value="InterPro"/>
</dbReference>
<dbReference type="Gene3D" id="3.30.280.10">
    <property type="entry name" value="Urease, gamma-like subunit"/>
    <property type="match status" value="1"/>
</dbReference>
<evidence type="ECO:0000256" key="8">
    <source>
        <dbReference type="PIRSR" id="PIRSR611612-50"/>
    </source>
</evidence>
<dbReference type="CDD" id="cd00407">
    <property type="entry name" value="Urease_beta"/>
    <property type="match status" value="1"/>
</dbReference>
<dbReference type="InterPro" id="IPR029754">
    <property type="entry name" value="Urease_Ni-bd"/>
</dbReference>
<dbReference type="UniPathway" id="UPA00258">
    <property type="reaction ID" value="UER00370"/>
</dbReference>
<feature type="binding site" evidence="9">
    <location>
        <position position="624"/>
    </location>
    <ligand>
        <name>Ni(2+)</name>
        <dbReference type="ChEBI" id="CHEBI:49786"/>
        <label>2</label>
    </ligand>
</feature>
<dbReference type="CDD" id="cd00390">
    <property type="entry name" value="Urease_gamma"/>
    <property type="match status" value="1"/>
</dbReference>
<feature type="modified residue" description="N6-carboxylysine" evidence="8">
    <location>
        <position position="569"/>
    </location>
</feature>
<name>A0A6P5XEF1_DURZI</name>
<sequence length="919" mass="98678">MNPCIEYNIDSLRYKVSTASFQSPKGQSAIISNCCSVSHFIIIWWSGNQTFSTVPTIPKGCGGGELLGTDFERKKCNRVKRRMKLTPKEVEKLGLHNAGYLAQKRLARGLRLNYTEAVALIATQILELVRDGDKTVAKLMEIGQQLLGRRQVLPAVPHLLESVQVEGTFPDGTKLITIHNAIASENGNLDLALHGSFLPVPSLEKFLEMEDKMVPGEVIFKGGIITLNYGRKAVRLKVTNTGDRPIQVGSHYHFIEVNPSLVFDRRKAYGLRLNIPAGTATRFEPGECKTVVLVSIGGRKVIRGGNGIADGPVDDANVEMVIKTIRMEGYGNLEDANASEGVTGEDSAFSTTISCEAYANMYGPTTGDKIRLGDTNLYAEIERDFAVYGDECVFGGGKVIRDGMGQSCGHPPAESLDIVITNAVIIDYTGILKADIGIKNGLIVELGKAGNPDTMNGVFPNMIIGVNTEVIAGEGLIVTAGGIDCHVHFICPQLVHEAISSGITTLVGGGTGPAEGTRATTCTPAALQMKLMLQSTDDFPLNFGFTGKGNGSKPDELHEIIKAGAMGLKLHEDWGTTPAAIDNCLTVAELYDVQVNIHTDTLNESGFVEHTIAAFKGRTIHAYHSEGAGGGHAPDIIKVCGVKNVLPSSTNPTRPYTSNTIDEHLDMLMVCHHLDKDIPEDVAFAESRIRAETIAAEDILHDMGAISIISSDSQAMGRIGEVISRTWQTAHKMKSQRGPIGPGGSDNDNLRIKRYVAKYTINPAIANGIAEFVGSVEVGKLADLVLWKPSFFGAKPEMVIKGGEITWANMGDPNASIPTPEPVLSRPMFGAFGEAGSANSIAFISKAALDCGVKELYGLKKRVEAVGNTRSLTKLDMKLNNALPNITVDPETYIVTADGVVLTCDAATTVPLSRNYFLF</sequence>
<evidence type="ECO:0000256" key="3">
    <source>
        <dbReference type="ARBA" id="ARBA00022596"/>
    </source>
</evidence>
<feature type="binding site" description="via carbamate group" evidence="9">
    <location>
        <position position="569"/>
    </location>
    <ligand>
        <name>Ni(2+)</name>
        <dbReference type="ChEBI" id="CHEBI:49786"/>
        <label>2</label>
    </ligand>
</feature>
<dbReference type="InterPro" id="IPR036463">
    <property type="entry name" value="Urease_gamma_sf"/>
</dbReference>
<dbReference type="NCBIfam" id="TIGR01792">
    <property type="entry name" value="urease_alph"/>
    <property type="match status" value="1"/>
</dbReference>
<dbReference type="KEGG" id="dzi:111282747"/>
<dbReference type="InterPro" id="IPR006680">
    <property type="entry name" value="Amidohydro-rel"/>
</dbReference>
<dbReference type="Pfam" id="PF01979">
    <property type="entry name" value="Amidohydro_1"/>
    <property type="match status" value="1"/>
</dbReference>